<proteinExistence type="predicted"/>
<evidence type="ECO:0000313" key="3">
    <source>
        <dbReference type="EMBL" id="MFC4625516.1"/>
    </source>
</evidence>
<evidence type="ECO:0000313" key="4">
    <source>
        <dbReference type="Proteomes" id="UP001596042"/>
    </source>
</evidence>
<dbReference type="InterPro" id="IPR013815">
    <property type="entry name" value="ATP_grasp_subdomain_1"/>
</dbReference>
<dbReference type="RefSeq" id="WP_374834538.1">
    <property type="nucleotide sequence ID" value="NZ_JBHEEZ010000057.1"/>
</dbReference>
<organism evidence="3 4">
    <name type="scientific">Daeguia caeni</name>
    <dbReference type="NCBI Taxonomy" id="439612"/>
    <lineage>
        <taxon>Bacteria</taxon>
        <taxon>Pseudomonadati</taxon>
        <taxon>Pseudomonadota</taxon>
        <taxon>Alphaproteobacteria</taxon>
        <taxon>Hyphomicrobiales</taxon>
        <taxon>Brucellaceae</taxon>
        <taxon>Daeguia</taxon>
    </lineage>
</organism>
<dbReference type="Gene3D" id="3.30.1490.20">
    <property type="entry name" value="ATP-grasp fold, A domain"/>
    <property type="match status" value="1"/>
</dbReference>
<dbReference type="PROSITE" id="PS50975">
    <property type="entry name" value="ATP_GRASP"/>
    <property type="match status" value="1"/>
</dbReference>
<gene>
    <name evidence="3" type="ORF">ACFO1V_09855</name>
</gene>
<dbReference type="EMBL" id="JBHSEL010000093">
    <property type="protein sequence ID" value="MFC4625516.1"/>
    <property type="molecule type" value="Genomic_DNA"/>
</dbReference>
<evidence type="ECO:0000259" key="2">
    <source>
        <dbReference type="PROSITE" id="PS50975"/>
    </source>
</evidence>
<keyword evidence="4" id="KW-1185">Reference proteome</keyword>
<keyword evidence="1" id="KW-0547">Nucleotide-binding</keyword>
<sequence length="319" mass="35637">MRPLKQKNHLNRSSSSAPRITIFGIHSADWTEALGNDAAVWSRLGVQSIQTLPGYAIDAPNVLVQLGNSVLIPLMEPHIRNCPRVGYGLFPDRDAVDLFANKKTFADYALRNDLADMCPRDYGNTEAHYPCVLKRIDLNAGIGVEIVHNQAELKSLLNQPMWAGHDYIVQEYVASDSDFVTHMVCRNGKTKWHCTYQLFINPPGGIQQPGNTVLRSPIIISEDVLERLNRFLLPLKYNGPVNFDYKIDHTGAVKVMEINPRLGGSLMVPENIDDLEAALRCIIKNAVTPAARLRNIARRLRRKAGSLKRRVLAGLAKNN</sequence>
<name>A0ABV9H8Y2_9HYPH</name>
<comment type="caution">
    <text evidence="3">The sequence shown here is derived from an EMBL/GenBank/DDBJ whole genome shotgun (WGS) entry which is preliminary data.</text>
</comment>
<keyword evidence="1" id="KW-0067">ATP-binding</keyword>
<evidence type="ECO:0000256" key="1">
    <source>
        <dbReference type="PROSITE-ProRule" id="PRU00409"/>
    </source>
</evidence>
<feature type="domain" description="ATP-grasp" evidence="2">
    <location>
        <begin position="95"/>
        <end position="288"/>
    </location>
</feature>
<accession>A0ABV9H8Y2</accession>
<dbReference type="InterPro" id="IPR011761">
    <property type="entry name" value="ATP-grasp"/>
</dbReference>
<protein>
    <recommendedName>
        <fullName evidence="2">ATP-grasp domain-containing protein</fullName>
    </recommendedName>
</protein>
<dbReference type="Proteomes" id="UP001596042">
    <property type="component" value="Unassembled WGS sequence"/>
</dbReference>
<dbReference type="Gene3D" id="3.30.470.20">
    <property type="entry name" value="ATP-grasp fold, B domain"/>
    <property type="match status" value="1"/>
</dbReference>
<reference evidence="4" key="1">
    <citation type="journal article" date="2019" name="Int. J. Syst. Evol. Microbiol.">
        <title>The Global Catalogue of Microorganisms (GCM) 10K type strain sequencing project: providing services to taxonomists for standard genome sequencing and annotation.</title>
        <authorList>
            <consortium name="The Broad Institute Genomics Platform"/>
            <consortium name="The Broad Institute Genome Sequencing Center for Infectious Disease"/>
            <person name="Wu L."/>
            <person name="Ma J."/>
        </authorList>
    </citation>
    <scope>NUCLEOTIDE SEQUENCE [LARGE SCALE GENOMIC DNA]</scope>
    <source>
        <strain evidence="4">CGMCC 1.15731</strain>
    </source>
</reference>
<dbReference type="SUPFAM" id="SSF56059">
    <property type="entry name" value="Glutathione synthetase ATP-binding domain-like"/>
    <property type="match status" value="1"/>
</dbReference>